<dbReference type="Gene3D" id="3.90.1150.10">
    <property type="entry name" value="Aspartate Aminotransferase, domain 1"/>
    <property type="match status" value="1"/>
</dbReference>
<comment type="caution">
    <text evidence="1">The sequence shown here is derived from an EMBL/GenBank/DDBJ whole genome shotgun (WGS) entry which is preliminary data.</text>
</comment>
<accession>X1RYK1</accession>
<dbReference type="InterPro" id="IPR000653">
    <property type="entry name" value="DegT/StrS_aminotransferase"/>
</dbReference>
<protein>
    <recommendedName>
        <fullName evidence="2">UDP-4-amino-4, 6-dideoxy-N-acetyl-beta-L-altrosamine transaminase</fullName>
    </recommendedName>
</protein>
<organism evidence="1">
    <name type="scientific">marine sediment metagenome</name>
    <dbReference type="NCBI Taxonomy" id="412755"/>
    <lineage>
        <taxon>unclassified sequences</taxon>
        <taxon>metagenomes</taxon>
        <taxon>ecological metagenomes</taxon>
    </lineage>
</organism>
<dbReference type="Pfam" id="PF01041">
    <property type="entry name" value="DegT_DnrJ_EryC1"/>
    <property type="match status" value="1"/>
</dbReference>
<proteinExistence type="predicted"/>
<evidence type="ECO:0000313" key="1">
    <source>
        <dbReference type="EMBL" id="GAI85743.1"/>
    </source>
</evidence>
<dbReference type="AlphaFoldDB" id="X1RYK1"/>
<dbReference type="InterPro" id="IPR015422">
    <property type="entry name" value="PyrdxlP-dep_Trfase_small"/>
</dbReference>
<feature type="non-terminal residue" evidence="1">
    <location>
        <position position="1"/>
    </location>
</feature>
<dbReference type="EMBL" id="BARW01006052">
    <property type="protein sequence ID" value="GAI85743.1"/>
    <property type="molecule type" value="Genomic_DNA"/>
</dbReference>
<sequence length="66" mass="7839">GVNVHYIPLHLQSYYQREFGYKKGDYPKAEKYYERAITLPLFPMMSDEDAKDVIDAVKKVVGYHRR</sequence>
<evidence type="ECO:0008006" key="2">
    <source>
        <dbReference type="Google" id="ProtNLM"/>
    </source>
</evidence>
<dbReference type="SUPFAM" id="SSF53383">
    <property type="entry name" value="PLP-dependent transferases"/>
    <property type="match status" value="1"/>
</dbReference>
<dbReference type="InterPro" id="IPR015424">
    <property type="entry name" value="PyrdxlP-dep_Trfase"/>
</dbReference>
<name>X1RYK1_9ZZZZ</name>
<reference evidence="1" key="1">
    <citation type="journal article" date="2014" name="Front. Microbiol.">
        <title>High frequency of phylogenetically diverse reductive dehalogenase-homologous genes in deep subseafloor sedimentary metagenomes.</title>
        <authorList>
            <person name="Kawai M."/>
            <person name="Futagami T."/>
            <person name="Toyoda A."/>
            <person name="Takaki Y."/>
            <person name="Nishi S."/>
            <person name="Hori S."/>
            <person name="Arai W."/>
            <person name="Tsubouchi T."/>
            <person name="Morono Y."/>
            <person name="Uchiyama I."/>
            <person name="Ito T."/>
            <person name="Fujiyama A."/>
            <person name="Inagaki F."/>
            <person name="Takami H."/>
        </authorList>
    </citation>
    <scope>NUCLEOTIDE SEQUENCE</scope>
    <source>
        <strain evidence="1">Expedition CK06-06</strain>
    </source>
</reference>
<gene>
    <name evidence="1" type="ORF">S12H4_12664</name>
</gene>